<dbReference type="Pfam" id="PF26639">
    <property type="entry name" value="Het-6_barrel"/>
    <property type="match status" value="1"/>
</dbReference>
<dbReference type="AlphaFoldDB" id="A0A0C3HXZ3"/>
<evidence type="ECO:0000313" key="3">
    <source>
        <dbReference type="Proteomes" id="UP000054321"/>
    </source>
</evidence>
<dbReference type="EMBL" id="KN832870">
    <property type="protein sequence ID" value="KIN07745.1"/>
    <property type="molecule type" value="Genomic_DNA"/>
</dbReference>
<reference evidence="3" key="2">
    <citation type="submission" date="2015-01" db="EMBL/GenBank/DDBJ databases">
        <title>Evolutionary Origins and Diversification of the Mycorrhizal Mutualists.</title>
        <authorList>
            <consortium name="DOE Joint Genome Institute"/>
            <consortium name="Mycorrhizal Genomics Consortium"/>
            <person name="Kohler A."/>
            <person name="Kuo A."/>
            <person name="Nagy L.G."/>
            <person name="Floudas D."/>
            <person name="Copeland A."/>
            <person name="Barry K.W."/>
            <person name="Cichocki N."/>
            <person name="Veneault-Fourrey C."/>
            <person name="LaButti K."/>
            <person name="Lindquist E.A."/>
            <person name="Lipzen A."/>
            <person name="Lundell T."/>
            <person name="Morin E."/>
            <person name="Murat C."/>
            <person name="Riley R."/>
            <person name="Ohm R."/>
            <person name="Sun H."/>
            <person name="Tunlid A."/>
            <person name="Henrissat B."/>
            <person name="Grigoriev I.V."/>
            <person name="Hibbett D.S."/>
            <person name="Martin F."/>
        </authorList>
    </citation>
    <scope>NUCLEOTIDE SEQUENCE [LARGE SCALE GENOMIC DNA]</scope>
    <source>
        <strain evidence="3">Zn</strain>
    </source>
</reference>
<organism evidence="2 3">
    <name type="scientific">Oidiodendron maius (strain Zn)</name>
    <dbReference type="NCBI Taxonomy" id="913774"/>
    <lineage>
        <taxon>Eukaryota</taxon>
        <taxon>Fungi</taxon>
        <taxon>Dikarya</taxon>
        <taxon>Ascomycota</taxon>
        <taxon>Pezizomycotina</taxon>
        <taxon>Leotiomycetes</taxon>
        <taxon>Leotiomycetes incertae sedis</taxon>
        <taxon>Myxotrichaceae</taxon>
        <taxon>Oidiodendron</taxon>
    </lineage>
</organism>
<dbReference type="PANTHER" id="PTHR24148:SF73">
    <property type="entry name" value="HET DOMAIN PROTEIN (AFU_ORTHOLOGUE AFUA_8G01020)"/>
    <property type="match status" value="1"/>
</dbReference>
<dbReference type="Proteomes" id="UP000054321">
    <property type="component" value="Unassembled WGS sequence"/>
</dbReference>
<dbReference type="HOGENOM" id="CLU_004184_7_3_1"/>
<gene>
    <name evidence="2" type="ORF">OIDMADRAFT_174671</name>
</gene>
<reference evidence="2 3" key="1">
    <citation type="submission" date="2014-04" db="EMBL/GenBank/DDBJ databases">
        <authorList>
            <consortium name="DOE Joint Genome Institute"/>
            <person name="Kuo A."/>
            <person name="Martino E."/>
            <person name="Perotto S."/>
            <person name="Kohler A."/>
            <person name="Nagy L.G."/>
            <person name="Floudas D."/>
            <person name="Copeland A."/>
            <person name="Barry K.W."/>
            <person name="Cichocki N."/>
            <person name="Veneault-Fourrey C."/>
            <person name="LaButti K."/>
            <person name="Lindquist E.A."/>
            <person name="Lipzen A."/>
            <person name="Lundell T."/>
            <person name="Morin E."/>
            <person name="Murat C."/>
            <person name="Sun H."/>
            <person name="Tunlid A."/>
            <person name="Henrissat B."/>
            <person name="Grigoriev I.V."/>
            <person name="Hibbett D.S."/>
            <person name="Martin F."/>
            <person name="Nordberg H.P."/>
            <person name="Cantor M.N."/>
            <person name="Hua S.X."/>
        </authorList>
    </citation>
    <scope>NUCLEOTIDE SEQUENCE [LARGE SCALE GENOMIC DNA]</scope>
    <source>
        <strain evidence="2 3">Zn</strain>
    </source>
</reference>
<dbReference type="OrthoDB" id="3557394at2759"/>
<accession>A0A0C3HXZ3</accession>
<keyword evidence="3" id="KW-1185">Reference proteome</keyword>
<evidence type="ECO:0000259" key="1">
    <source>
        <dbReference type="Pfam" id="PF06985"/>
    </source>
</evidence>
<feature type="domain" description="Heterokaryon incompatibility" evidence="1">
    <location>
        <begin position="55"/>
        <end position="192"/>
    </location>
</feature>
<dbReference type="InterPro" id="IPR052895">
    <property type="entry name" value="HetReg/Transcr_Mod"/>
</dbReference>
<dbReference type="InterPro" id="IPR010730">
    <property type="entry name" value="HET"/>
</dbReference>
<evidence type="ECO:0000313" key="2">
    <source>
        <dbReference type="EMBL" id="KIN07745.1"/>
    </source>
</evidence>
<sequence>MASEPVVSFAKSPCSLVYNGLLPREIRLLRLNSFSFSSEVECSLEIVKLDDAPPFEALSYCWGDISYTREIIVSSTTFAVTKNLYAALSELRYPNKSRLVWIDAICVNQQDSAERSQQVQLMHDIYSFAERVVAWLGGNYDESQIAMSAISGLAEDLLSETALMIFQDERIIRPLLNLLKRPWWSRVWIVQEVALAKRITVMCGSATFDWEKFRSLVDISFKQPDMELDVRKSMYTPLMLCEFREFLPRPLLCVIQAFQRQEATDPRDKIYGFLGIVPEMERILIIPDYNLSVKEVYVHFTRSIIQGASNLNVLSIVNVNEPSEDFPSWLCDFRQTNFEYGNLFMVDPEVKSYNASSNSRPDIGILWDWDVLDVEGFLWDEIIQLGDSYDDIDQALPNPYISYVKDGKRLLEEDQPMLSEYIAGGTREDAFWRTLIQDQWMAPNTARFRRAVQDDVILFRVMCAFMMPPLPRDPDFVRDATFAKIKIQENPSFFSDLWAKKMSRLNAWRLLRTRKGYIGLCRNAAKVGDKISILLGGEAPFVLRQEKDNHRFVGECYVHGIMDGEAMSALEEEDGLALQMLHLC</sequence>
<dbReference type="STRING" id="913774.A0A0C3HXZ3"/>
<name>A0A0C3HXZ3_OIDMZ</name>
<proteinExistence type="predicted"/>
<protein>
    <recommendedName>
        <fullName evidence="1">Heterokaryon incompatibility domain-containing protein</fullName>
    </recommendedName>
</protein>
<dbReference type="InParanoid" id="A0A0C3HXZ3"/>
<dbReference type="Pfam" id="PF06985">
    <property type="entry name" value="HET"/>
    <property type="match status" value="1"/>
</dbReference>
<dbReference type="PANTHER" id="PTHR24148">
    <property type="entry name" value="ANKYRIN REPEAT DOMAIN-CONTAINING PROTEIN 39 HOMOLOG-RELATED"/>
    <property type="match status" value="1"/>
</dbReference>